<name>A0A2N5N0H5_9BACL</name>
<protein>
    <submittedName>
        <fullName evidence="2">Peptidase M50</fullName>
    </submittedName>
</protein>
<feature type="transmembrane region" description="Helical" evidence="1">
    <location>
        <begin position="134"/>
        <end position="156"/>
    </location>
</feature>
<feature type="transmembrane region" description="Helical" evidence="1">
    <location>
        <begin position="270"/>
        <end position="289"/>
    </location>
</feature>
<comment type="caution">
    <text evidence="2">The sequence shown here is derived from an EMBL/GenBank/DDBJ whole genome shotgun (WGS) entry which is preliminary data.</text>
</comment>
<feature type="transmembrane region" description="Helical" evidence="1">
    <location>
        <begin position="338"/>
        <end position="360"/>
    </location>
</feature>
<dbReference type="GO" id="GO:0031293">
    <property type="term" value="P:membrane protein intracellular domain proteolysis"/>
    <property type="evidence" value="ECO:0007669"/>
    <property type="project" value="TreeGrafter"/>
</dbReference>
<dbReference type="InterPro" id="IPR049694">
    <property type="entry name" value="Daptide_HExxH"/>
</dbReference>
<reference evidence="2 3" key="1">
    <citation type="submission" date="2017-05" db="EMBL/GenBank/DDBJ databases">
        <title>Functional genome analysis of Paenibacillus pasadenensis strain R16: insights on endophytic life style and antifungal activity.</title>
        <authorList>
            <person name="Passera A."/>
            <person name="Marcolungo L."/>
            <person name="Casati P."/>
            <person name="Brasca M."/>
            <person name="Quaglino F."/>
            <person name="Delledonne M."/>
        </authorList>
    </citation>
    <scope>NUCLEOTIDE SEQUENCE [LARGE SCALE GENOMIC DNA]</scope>
    <source>
        <strain evidence="2 3">R16</strain>
    </source>
</reference>
<dbReference type="PANTHER" id="PTHR13325:SF3">
    <property type="entry name" value="MEMBRANE-BOUND TRANSCRIPTION FACTOR SITE-2 PROTEASE"/>
    <property type="match status" value="1"/>
</dbReference>
<dbReference type="GO" id="GO:0005737">
    <property type="term" value="C:cytoplasm"/>
    <property type="evidence" value="ECO:0007669"/>
    <property type="project" value="TreeGrafter"/>
</dbReference>
<evidence type="ECO:0000313" key="3">
    <source>
        <dbReference type="Proteomes" id="UP000234789"/>
    </source>
</evidence>
<dbReference type="EMBL" id="NFEZ01000004">
    <property type="protein sequence ID" value="PLT43825.1"/>
    <property type="molecule type" value="Genomic_DNA"/>
</dbReference>
<dbReference type="GO" id="GO:0016020">
    <property type="term" value="C:membrane"/>
    <property type="evidence" value="ECO:0007669"/>
    <property type="project" value="InterPro"/>
</dbReference>
<dbReference type="NCBIfam" id="NF041824">
    <property type="entry name" value="daptide_HExxH"/>
    <property type="match status" value="1"/>
</dbReference>
<proteinExistence type="predicted"/>
<dbReference type="PANTHER" id="PTHR13325">
    <property type="entry name" value="PROTEASE M50 MEMBRANE-BOUND TRANSCRIPTION FACTOR SITE 2 PROTEASE"/>
    <property type="match status" value="1"/>
</dbReference>
<dbReference type="RefSeq" id="WP_101808381.1">
    <property type="nucleotide sequence ID" value="NZ_NFEZ01000004.1"/>
</dbReference>
<feature type="transmembrane region" description="Helical" evidence="1">
    <location>
        <begin position="366"/>
        <end position="387"/>
    </location>
</feature>
<gene>
    <name evidence="2" type="ORF">B8V81_2256</name>
</gene>
<evidence type="ECO:0000256" key="1">
    <source>
        <dbReference type="SAM" id="Phobius"/>
    </source>
</evidence>
<dbReference type="Proteomes" id="UP000234789">
    <property type="component" value="Unassembled WGS sequence"/>
</dbReference>
<dbReference type="AlphaFoldDB" id="A0A2N5N0H5"/>
<keyword evidence="1" id="KW-0472">Membrane</keyword>
<keyword evidence="1" id="KW-1133">Transmembrane helix</keyword>
<accession>A0A2N5N0H5</accession>
<keyword evidence="1" id="KW-0812">Transmembrane</keyword>
<feature type="transmembrane region" description="Helical" evidence="1">
    <location>
        <begin position="176"/>
        <end position="197"/>
    </location>
</feature>
<dbReference type="InterPro" id="IPR001193">
    <property type="entry name" value="MBTPS2"/>
</dbReference>
<feature type="transmembrane region" description="Helical" evidence="1">
    <location>
        <begin position="235"/>
        <end position="258"/>
    </location>
</feature>
<sequence length="400" mass="44415">MSTASLAFDIHEIENNLFLVQHKSSRKFIRMGPRETEYLQFLAAVPAAAADPPQGEAAAQAAPAYAGSLTEEERAYLAAKFGEWGFLDPALPEEEAAGARKWRFNWRIDDLTTIKFFSVDPDAWLDRRLPLIRLLLHPAAIAAYGLVMLGAFALLLSQPQLTVGLDPYGLGWGQYAAIYAMIVLTTVIHELGHGMTCKYYGGRVKQMGAMLFYFSPAMFCDVSDTYTFRRRRHKLAVLAAGVFSQWLLSSLAILAYGALQAAGAQPSELLLYYAFANLGMSVLNLLPLVKLDGYWMLSHGLGIANLRAKAFRSLWSLLRLTKFRGEAAQSGASRRERAILLAYGAAATAFTPCFWLWGILQVQQRLQAWIGAFSFLVTACIAVVMLYHMGKFFRTMRQPA</sequence>
<evidence type="ECO:0000313" key="2">
    <source>
        <dbReference type="EMBL" id="PLT43825.1"/>
    </source>
</evidence>
<keyword evidence="3" id="KW-1185">Reference proteome</keyword>
<dbReference type="GO" id="GO:0004222">
    <property type="term" value="F:metalloendopeptidase activity"/>
    <property type="evidence" value="ECO:0007669"/>
    <property type="project" value="InterPro"/>
</dbReference>
<organism evidence="2 3">
    <name type="scientific">Paenibacillus pasadenensis</name>
    <dbReference type="NCBI Taxonomy" id="217090"/>
    <lineage>
        <taxon>Bacteria</taxon>
        <taxon>Bacillati</taxon>
        <taxon>Bacillota</taxon>
        <taxon>Bacilli</taxon>
        <taxon>Bacillales</taxon>
        <taxon>Paenibacillaceae</taxon>
        <taxon>Paenibacillus</taxon>
    </lineage>
</organism>